<dbReference type="Gene3D" id="2.60.40.1180">
    <property type="entry name" value="Golgi alpha-mannosidase II"/>
    <property type="match status" value="1"/>
</dbReference>
<evidence type="ECO:0000256" key="4">
    <source>
        <dbReference type="NCBIfam" id="TIGR02403"/>
    </source>
</evidence>
<dbReference type="InterPro" id="IPR056300">
    <property type="entry name" value="SusG-like_C"/>
</dbReference>
<keyword evidence="3" id="KW-0326">Glycosidase</keyword>
<dbReference type="InterPro" id="IPR006047">
    <property type="entry name" value="GH13_cat_dom"/>
</dbReference>
<dbReference type="NCBIfam" id="TIGR02403">
    <property type="entry name" value="trehalose_treC"/>
    <property type="match status" value="1"/>
</dbReference>
<evidence type="ECO:0000313" key="6">
    <source>
        <dbReference type="EMBL" id="AXY25395.1"/>
    </source>
</evidence>
<sequence length="554" mass="63079">MELGQKTMYQIYPKSFQDTNGDGIGDIQGIIQRLDYLEDLGIDMLWISPMYPSPQRDDGYDVSDYRAINPIFGTMEDFEELVSQAKARGMDIMMDMVFNHTSTEHVWFQKALAGDKYYQDFYYLREPQADGSLPTNWQSKFGGPAWEPFADTGLYYLHLYDVTQADLNWHNPNVRKELQDIANFWLDKGVKGFRFDVLNVIGKDEELVDSDGTSSAQEKSLYTDTPIVHQWVQELNQASFGQRDDVITVGEMSSTSVPEGIKYTNPDRDELTMIFNFHHLKVDYPNGEKWTQAPVDFMALKGILNEWQVGMSDGNGWNAVFLSNHDQPREVSRFADADRYHYESATMLATTIKLLRGTPYIYQGEEIGMTNPDFDVAEDYRDVETLNAYQELLESGKPEREALAVIQQKSRSSSRTPMQWDASAHAGFTDGEPWMKVNPDYKHINVAKEVARDGILAYYKELIHLRKKYPVISQGTYEQVLAGHPAVLAYKRVEDDSELLVLSNFFEPAVSINLADCGIKNAEEYTKLIGNGISDIEGNQIELGAYETIVLLKA</sequence>
<dbReference type="Pfam" id="PF00128">
    <property type="entry name" value="Alpha-amylase"/>
    <property type="match status" value="1"/>
</dbReference>
<comment type="similarity">
    <text evidence="1">Belongs to the glycosyl hydrolase 13 family.</text>
</comment>
<dbReference type="SUPFAM" id="SSF51011">
    <property type="entry name" value="Glycosyl hydrolase domain"/>
    <property type="match status" value="1"/>
</dbReference>
<dbReference type="GO" id="GO:0004556">
    <property type="term" value="F:alpha-amylase activity"/>
    <property type="evidence" value="ECO:0007669"/>
    <property type="project" value="TreeGrafter"/>
</dbReference>
<evidence type="ECO:0000259" key="5">
    <source>
        <dbReference type="SMART" id="SM00642"/>
    </source>
</evidence>
<dbReference type="InterPro" id="IPR013780">
    <property type="entry name" value="Glyco_hydro_b"/>
</dbReference>
<dbReference type="PANTHER" id="PTHR10357:SF217">
    <property type="entry name" value="TREHALOSE-6-PHOSPHATE HYDROLASE"/>
    <property type="match status" value="1"/>
</dbReference>
<evidence type="ECO:0000256" key="2">
    <source>
        <dbReference type="ARBA" id="ARBA00022801"/>
    </source>
</evidence>
<protein>
    <recommendedName>
        <fullName evidence="4">Alpha,alpha-phosphotrehalase</fullName>
        <ecNumber evidence="4">3.2.1.93</ecNumber>
    </recommendedName>
</protein>
<dbReference type="KEGG" id="abae:CL176_04915"/>
<keyword evidence="7" id="KW-1185">Reference proteome</keyword>
<dbReference type="FunFam" id="3.20.20.80:FF:000064">
    <property type="entry name" value="Oligo-1,6-glucosidase"/>
    <property type="match status" value="1"/>
</dbReference>
<dbReference type="InterPro" id="IPR017853">
    <property type="entry name" value="GH"/>
</dbReference>
<name>A0A347WJY8_9LACT</name>
<dbReference type="SUPFAM" id="SSF51445">
    <property type="entry name" value="(Trans)glycosidases"/>
    <property type="match status" value="1"/>
</dbReference>
<dbReference type="OrthoDB" id="9805159at2"/>
<dbReference type="GO" id="GO:0005737">
    <property type="term" value="C:cytoplasm"/>
    <property type="evidence" value="ECO:0007669"/>
    <property type="project" value="UniProtKB-UniRule"/>
</dbReference>
<gene>
    <name evidence="6" type="primary">treC</name>
    <name evidence="6" type="ORF">CL176_04915</name>
</gene>
<accession>A0A347WJY8</accession>
<dbReference type="EMBL" id="CP023434">
    <property type="protein sequence ID" value="AXY25395.1"/>
    <property type="molecule type" value="Genomic_DNA"/>
</dbReference>
<dbReference type="Proteomes" id="UP000263232">
    <property type="component" value="Chromosome"/>
</dbReference>
<reference evidence="6 7" key="1">
    <citation type="submission" date="2017-09" db="EMBL/GenBank/DDBJ databases">
        <title>Complete genome sequence of Oxytococcus suis strain ZY16052.</title>
        <authorList>
            <person name="Li F."/>
        </authorList>
    </citation>
    <scope>NUCLEOTIDE SEQUENCE [LARGE SCALE GENOMIC DNA]</scope>
    <source>
        <strain evidence="6 7">ZY16052</strain>
    </source>
</reference>
<dbReference type="InterPro" id="IPR045857">
    <property type="entry name" value="O16G_dom_2"/>
</dbReference>
<dbReference type="GO" id="GO:0008788">
    <property type="term" value="F:alpha,alpha-phosphotrehalase activity"/>
    <property type="evidence" value="ECO:0007669"/>
    <property type="project" value="UniProtKB-UniRule"/>
</dbReference>
<dbReference type="GO" id="GO:0005993">
    <property type="term" value="P:trehalose catabolic process"/>
    <property type="evidence" value="ECO:0007669"/>
    <property type="project" value="InterPro"/>
</dbReference>
<evidence type="ECO:0000313" key="7">
    <source>
        <dbReference type="Proteomes" id="UP000263232"/>
    </source>
</evidence>
<organism evidence="6 7">
    <name type="scientific">Suicoccus acidiformans</name>
    <dbReference type="NCBI Taxonomy" id="2036206"/>
    <lineage>
        <taxon>Bacteria</taxon>
        <taxon>Bacillati</taxon>
        <taxon>Bacillota</taxon>
        <taxon>Bacilli</taxon>
        <taxon>Lactobacillales</taxon>
        <taxon>Aerococcaceae</taxon>
        <taxon>Suicoccus</taxon>
    </lineage>
</organism>
<dbReference type="Gene3D" id="3.90.400.10">
    <property type="entry name" value="Oligo-1,6-glucosidase, Domain 2"/>
    <property type="match status" value="1"/>
</dbReference>
<dbReference type="Gene3D" id="3.20.20.80">
    <property type="entry name" value="Glycosidases"/>
    <property type="match status" value="1"/>
</dbReference>
<keyword evidence="2" id="KW-0378">Hydrolase</keyword>
<dbReference type="RefSeq" id="WP_118990307.1">
    <property type="nucleotide sequence ID" value="NZ_CP023434.1"/>
</dbReference>
<evidence type="ECO:0000256" key="1">
    <source>
        <dbReference type="ARBA" id="ARBA00008061"/>
    </source>
</evidence>
<dbReference type="PANTHER" id="PTHR10357">
    <property type="entry name" value="ALPHA-AMYLASE FAMILY MEMBER"/>
    <property type="match status" value="1"/>
</dbReference>
<dbReference type="InterPro" id="IPR012769">
    <property type="entry name" value="Trehalose_TreC"/>
</dbReference>
<dbReference type="FunFam" id="3.90.400.10:FF:000002">
    <property type="entry name" value="Sucrose isomerase"/>
    <property type="match status" value="1"/>
</dbReference>
<proteinExistence type="inferred from homology"/>
<feature type="domain" description="Glycosyl hydrolase family 13 catalytic" evidence="5">
    <location>
        <begin position="10"/>
        <end position="415"/>
    </location>
</feature>
<dbReference type="EC" id="3.2.1.93" evidence="4"/>
<dbReference type="AlphaFoldDB" id="A0A347WJY8"/>
<evidence type="ECO:0000256" key="3">
    <source>
        <dbReference type="ARBA" id="ARBA00023295"/>
    </source>
</evidence>
<dbReference type="NCBIfam" id="NF008183">
    <property type="entry name" value="PRK10933.1"/>
    <property type="match status" value="1"/>
</dbReference>
<dbReference type="SMART" id="SM00642">
    <property type="entry name" value="Aamy"/>
    <property type="match status" value="1"/>
</dbReference>
<dbReference type="CDD" id="cd11333">
    <property type="entry name" value="AmyAc_SI_OligoGlu_DGase"/>
    <property type="match status" value="1"/>
</dbReference>
<dbReference type="Pfam" id="PF23915">
    <property type="entry name" value="SusG_C"/>
    <property type="match status" value="1"/>
</dbReference>